<evidence type="ECO:0000259" key="6">
    <source>
        <dbReference type="PROSITE" id="PS50174"/>
    </source>
</evidence>
<accession>A0A0V0ZAI2</accession>
<dbReference type="Pfam" id="PF13821">
    <property type="entry name" value="DUF4187"/>
    <property type="match status" value="1"/>
</dbReference>
<sequence length="868" mass="99653">LIMDDEDDYMSESILAKCADVRPGIVAASVAKRYRVENAKVTADLQNRQLKSGERERVLRETALETAIDERNKGFLMLKKMGFTPGSALGKRPINSELHKANEHLKEPLKLVLKNDRMGLGHEDEEAKRAKEMAEVMRREKERLNKEYKERNRKRSNYQSLVKAFSAAQKTCYNLDISSDSDATPLENWYWPWFAVKKKDGLEDEDDAVKEKAHVELPESVLCRRLDELKMYLRTKYNYCIWCCVHYQSELFAKMICLKAVLVKMKMNTINLVNVNNKFYFKSDIFDMSKSIVLLFVKLCYGAGLKYNYSYCILYFILLIEKRLKMSLLQPYQQRILVCGDVDGNFVNLWVRMEQVLRKVGTFEMMLVCGEFFGADLQENRRVLNGELRCTIPTYILGPLKVDSVRNYRTEAGAELGHNLIYLGKKGIFTSASGLTIAYLSGTEAEYEDETHFSAETVDSLIGQATARANFIGVDILLTSQWPLGVEKNSSYIPDLFEDEELNCSALVSKLAAALKPRYHFSANTGCHYERPPYRNHKMLQEQSCHPTRFIGLARNGNPQKLKYLFAFNIVPMKHMVRSQLIDLPANTTEFPYAEVLEELENKINIRKRKAHHSIPTTKQFFFDMAQAEASAVDNRNSNSKKRFRTAVPQKKVNIGPCWFCLSSEEVQKHLIISIGDSAYLSLTKGGLCDDHFLITPIGHIQSMVEADDDVLEDIEKYKESLRKFFAAQDRTVIFFERNYRTQHLQVHAVPIANSKSMLVRQCFIQAAANHGVDMAELSEDVSLGDIASPGCPYFYAELPYGQRLFVRRMKQFPVQFAREALTNKDLLNCPERIDWRQCALSVEEETALALKFRSLFSPYDFNQNLLS</sequence>
<dbReference type="PROSITE" id="PS50174">
    <property type="entry name" value="G_PATCH"/>
    <property type="match status" value="1"/>
</dbReference>
<feature type="domain" description="G-patch" evidence="6">
    <location>
        <begin position="70"/>
        <end position="125"/>
    </location>
</feature>
<comment type="similarity">
    <text evidence="1">Belongs to the CWF19 family.</text>
</comment>
<proteinExistence type="inferred from homology"/>
<dbReference type="STRING" id="990121.A0A0V0ZAI2"/>
<comment type="caution">
    <text evidence="7">The sequence shown here is derived from an EMBL/GenBank/DDBJ whole genome shotgun (WGS) entry which is preliminary data.</text>
</comment>
<dbReference type="InterPro" id="IPR006767">
    <property type="entry name" value="Cwf19-like_C_dom-2"/>
</dbReference>
<dbReference type="Proteomes" id="UP000054783">
    <property type="component" value="Unassembled WGS sequence"/>
</dbReference>
<comment type="similarity">
    <text evidence="2">Belongs to the GPATCH11 family.</text>
</comment>
<dbReference type="GO" id="GO:0003676">
    <property type="term" value="F:nucleic acid binding"/>
    <property type="evidence" value="ECO:0007669"/>
    <property type="project" value="InterPro"/>
</dbReference>
<evidence type="ECO:0000256" key="4">
    <source>
        <dbReference type="ARBA" id="ARBA00030688"/>
    </source>
</evidence>
<evidence type="ECO:0000313" key="7">
    <source>
        <dbReference type="EMBL" id="KRY09593.1"/>
    </source>
</evidence>
<evidence type="ECO:0000256" key="5">
    <source>
        <dbReference type="SAM" id="Coils"/>
    </source>
</evidence>
<organism evidence="7 8">
    <name type="scientific">Trichinella patagoniensis</name>
    <dbReference type="NCBI Taxonomy" id="990121"/>
    <lineage>
        <taxon>Eukaryota</taxon>
        <taxon>Metazoa</taxon>
        <taxon>Ecdysozoa</taxon>
        <taxon>Nematoda</taxon>
        <taxon>Enoplea</taxon>
        <taxon>Dorylaimia</taxon>
        <taxon>Trichinellida</taxon>
        <taxon>Trichinellidae</taxon>
        <taxon>Trichinella</taxon>
    </lineage>
</organism>
<evidence type="ECO:0000256" key="2">
    <source>
        <dbReference type="ARBA" id="ARBA00007140"/>
    </source>
</evidence>
<dbReference type="CDD" id="cd07380">
    <property type="entry name" value="MPP_CWF19_N"/>
    <property type="match status" value="1"/>
</dbReference>
<dbReference type="GO" id="GO:0071014">
    <property type="term" value="C:post-mRNA release spliceosomal complex"/>
    <property type="evidence" value="ECO:0007669"/>
    <property type="project" value="TreeGrafter"/>
</dbReference>
<dbReference type="PANTHER" id="PTHR12072:SF4">
    <property type="entry name" value="CWF19-LIKE PROTEIN 1"/>
    <property type="match status" value="1"/>
</dbReference>
<keyword evidence="8" id="KW-1185">Reference proteome</keyword>
<feature type="coiled-coil region" evidence="5">
    <location>
        <begin position="127"/>
        <end position="161"/>
    </location>
</feature>
<dbReference type="SMART" id="SM01173">
    <property type="entry name" value="DUF4187"/>
    <property type="match status" value="1"/>
</dbReference>
<evidence type="ECO:0000313" key="8">
    <source>
        <dbReference type="Proteomes" id="UP000054783"/>
    </source>
</evidence>
<name>A0A0V0ZAI2_9BILA</name>
<dbReference type="SUPFAM" id="SSF54197">
    <property type="entry name" value="HIT-like"/>
    <property type="match status" value="1"/>
</dbReference>
<keyword evidence="5" id="KW-0175">Coiled coil</keyword>
<gene>
    <name evidence="7" type="primary">F17A9.2</name>
    <name evidence="7" type="ORF">T12_1188</name>
</gene>
<dbReference type="GO" id="GO:0061632">
    <property type="term" value="F:RNA lariat debranching enzyme activator activity"/>
    <property type="evidence" value="ECO:0007669"/>
    <property type="project" value="TreeGrafter"/>
</dbReference>
<reference evidence="7 8" key="1">
    <citation type="submission" date="2015-01" db="EMBL/GenBank/DDBJ databases">
        <title>Evolution of Trichinella species and genotypes.</title>
        <authorList>
            <person name="Korhonen P.K."/>
            <person name="Edoardo P."/>
            <person name="Giuseppe L.R."/>
            <person name="Gasser R.B."/>
        </authorList>
    </citation>
    <scope>NUCLEOTIDE SEQUENCE [LARGE SCALE GENOMIC DNA]</scope>
    <source>
        <strain evidence="7">ISS2496</strain>
    </source>
</reference>
<dbReference type="Pfam" id="PF04676">
    <property type="entry name" value="CwfJ_C_2"/>
    <property type="match status" value="1"/>
</dbReference>
<dbReference type="InterPro" id="IPR000467">
    <property type="entry name" value="G_patch_dom"/>
</dbReference>
<dbReference type="InterPro" id="IPR040194">
    <property type="entry name" value="Cwf19-like"/>
</dbReference>
<dbReference type="EMBL" id="JYDQ01000267">
    <property type="protein sequence ID" value="KRY09593.1"/>
    <property type="molecule type" value="Genomic_DNA"/>
</dbReference>
<dbReference type="OrthoDB" id="444325at2759"/>
<dbReference type="PANTHER" id="PTHR12072">
    <property type="entry name" value="CWF19, CELL CYCLE CONTROL PROTEIN"/>
    <property type="match status" value="1"/>
</dbReference>
<protein>
    <recommendedName>
        <fullName evidence="3">G patch domain-containing protein 11</fullName>
    </recommendedName>
    <alternativeName>
        <fullName evidence="4">Coiled-coil domain-containing protein 75</fullName>
    </alternativeName>
</protein>
<dbReference type="Pfam" id="PF04677">
    <property type="entry name" value="CwfJ_C_1"/>
    <property type="match status" value="1"/>
</dbReference>
<feature type="non-terminal residue" evidence="7">
    <location>
        <position position="1"/>
    </location>
</feature>
<dbReference type="AlphaFoldDB" id="A0A0V0ZAI2"/>
<dbReference type="InterPro" id="IPR006768">
    <property type="entry name" value="Cwf19-like_C_dom-1"/>
</dbReference>
<evidence type="ECO:0000256" key="1">
    <source>
        <dbReference type="ARBA" id="ARBA00006795"/>
    </source>
</evidence>
<dbReference type="GO" id="GO:0000398">
    <property type="term" value="P:mRNA splicing, via spliceosome"/>
    <property type="evidence" value="ECO:0007669"/>
    <property type="project" value="TreeGrafter"/>
</dbReference>
<dbReference type="InterPro" id="IPR036265">
    <property type="entry name" value="HIT-like_sf"/>
</dbReference>
<dbReference type="Pfam" id="PF01585">
    <property type="entry name" value="G-patch"/>
    <property type="match status" value="1"/>
</dbReference>
<dbReference type="SMART" id="SM00443">
    <property type="entry name" value="G_patch"/>
    <property type="match status" value="1"/>
</dbReference>
<evidence type="ECO:0000256" key="3">
    <source>
        <dbReference type="ARBA" id="ARBA00021978"/>
    </source>
</evidence>
<dbReference type="InterPro" id="IPR025239">
    <property type="entry name" value="DUF4187"/>
</dbReference>